<dbReference type="OrthoDB" id="1925036at2759"/>
<dbReference type="PANTHER" id="PTHR33059">
    <property type="entry name" value="FCS-LIKE ZINC FINGER 5"/>
    <property type="match status" value="1"/>
</dbReference>
<name>A0A6A2Y9Q0_HIBSY</name>
<evidence type="ECO:0000256" key="4">
    <source>
        <dbReference type="ARBA" id="ARBA00022723"/>
    </source>
</evidence>
<dbReference type="GO" id="GO:0005737">
    <property type="term" value="C:cytoplasm"/>
    <property type="evidence" value="ECO:0007669"/>
    <property type="project" value="UniProtKB-SubCell"/>
</dbReference>
<protein>
    <recommendedName>
        <fullName evidence="8">FLZ-type domain-containing protein</fullName>
    </recommendedName>
</protein>
<keyword evidence="5" id="KW-0862">Zinc</keyword>
<dbReference type="PANTHER" id="PTHR33059:SF76">
    <property type="entry name" value="FCS-LIKE ZINC FINGER 7"/>
    <property type="match status" value="1"/>
</dbReference>
<evidence type="ECO:0000256" key="1">
    <source>
        <dbReference type="ARBA" id="ARBA00004496"/>
    </source>
</evidence>
<evidence type="ECO:0000313" key="9">
    <source>
        <dbReference type="EMBL" id="KAE8670809.1"/>
    </source>
</evidence>
<sequence>MLPEKRSSNPMKRTTSMRGLSLDVPELQRPTHSEDSPEFPNQDQHFLALSPTSPVSQTSPFLRSCCLCNRRLAPARDIFMYRGNTAFCSERCRAVQMKQDERKRKLNVVGAAKSDKQDLHSSSTSSPEPPSTTEPLVAA</sequence>
<feature type="region of interest" description="Disordered" evidence="7">
    <location>
        <begin position="99"/>
        <end position="139"/>
    </location>
</feature>
<keyword evidence="3" id="KW-0963">Cytoplasm</keyword>
<evidence type="ECO:0000256" key="5">
    <source>
        <dbReference type="ARBA" id="ARBA00022771"/>
    </source>
</evidence>
<dbReference type="GO" id="GO:0008270">
    <property type="term" value="F:zinc ion binding"/>
    <property type="evidence" value="ECO:0007669"/>
    <property type="project" value="UniProtKB-KW"/>
</dbReference>
<comment type="subcellular location">
    <subcellularLocation>
        <location evidence="1">Cytoplasm</location>
    </subcellularLocation>
</comment>
<evidence type="ECO:0000256" key="6">
    <source>
        <dbReference type="PROSITE-ProRule" id="PRU01131"/>
    </source>
</evidence>
<dbReference type="Proteomes" id="UP000436088">
    <property type="component" value="Unassembled WGS sequence"/>
</dbReference>
<comment type="similarity">
    <text evidence="2">Belongs to the FLZ family.</text>
</comment>
<feature type="compositionally biased region" description="Polar residues" evidence="7">
    <location>
        <begin position="8"/>
        <end position="18"/>
    </location>
</feature>
<keyword evidence="4" id="KW-0479">Metal-binding</keyword>
<evidence type="ECO:0000256" key="7">
    <source>
        <dbReference type="SAM" id="MobiDB-lite"/>
    </source>
</evidence>
<evidence type="ECO:0000256" key="3">
    <source>
        <dbReference type="ARBA" id="ARBA00022490"/>
    </source>
</evidence>
<feature type="domain" description="FLZ-type" evidence="8">
    <location>
        <begin position="60"/>
        <end position="104"/>
    </location>
</feature>
<gene>
    <name evidence="9" type="ORF">F3Y22_tig00112079pilonHSYRG00022</name>
</gene>
<dbReference type="Pfam" id="PF04570">
    <property type="entry name" value="zf-FLZ"/>
    <property type="match status" value="1"/>
</dbReference>
<feature type="zinc finger region" description="FLZ-type" evidence="6">
    <location>
        <begin position="60"/>
        <end position="104"/>
    </location>
</feature>
<feature type="region of interest" description="Disordered" evidence="7">
    <location>
        <begin position="1"/>
        <end position="45"/>
    </location>
</feature>
<keyword evidence="5" id="KW-0863">Zinc-finger</keyword>
<dbReference type="EMBL" id="VEPZ02001499">
    <property type="protein sequence ID" value="KAE8670809.1"/>
    <property type="molecule type" value="Genomic_DNA"/>
</dbReference>
<evidence type="ECO:0000313" key="10">
    <source>
        <dbReference type="Proteomes" id="UP000436088"/>
    </source>
</evidence>
<accession>A0A6A2Y9Q0</accession>
<dbReference type="InterPro" id="IPR007650">
    <property type="entry name" value="Zf-FLZ_dom"/>
</dbReference>
<organism evidence="9 10">
    <name type="scientific">Hibiscus syriacus</name>
    <name type="common">Rose of Sharon</name>
    <dbReference type="NCBI Taxonomy" id="106335"/>
    <lineage>
        <taxon>Eukaryota</taxon>
        <taxon>Viridiplantae</taxon>
        <taxon>Streptophyta</taxon>
        <taxon>Embryophyta</taxon>
        <taxon>Tracheophyta</taxon>
        <taxon>Spermatophyta</taxon>
        <taxon>Magnoliopsida</taxon>
        <taxon>eudicotyledons</taxon>
        <taxon>Gunneridae</taxon>
        <taxon>Pentapetalae</taxon>
        <taxon>rosids</taxon>
        <taxon>malvids</taxon>
        <taxon>Malvales</taxon>
        <taxon>Malvaceae</taxon>
        <taxon>Malvoideae</taxon>
        <taxon>Hibiscus</taxon>
    </lineage>
</organism>
<reference evidence="9" key="1">
    <citation type="submission" date="2019-09" db="EMBL/GenBank/DDBJ databases">
        <title>Draft genome information of white flower Hibiscus syriacus.</title>
        <authorList>
            <person name="Kim Y.-M."/>
        </authorList>
    </citation>
    <scope>NUCLEOTIDE SEQUENCE [LARGE SCALE GENOMIC DNA]</scope>
    <source>
        <strain evidence="9">YM2019G1</strain>
    </source>
</reference>
<dbReference type="PROSITE" id="PS51795">
    <property type="entry name" value="ZF_FLZ"/>
    <property type="match status" value="1"/>
</dbReference>
<evidence type="ECO:0000259" key="8">
    <source>
        <dbReference type="PROSITE" id="PS51795"/>
    </source>
</evidence>
<dbReference type="AlphaFoldDB" id="A0A6A2Y9Q0"/>
<keyword evidence="10" id="KW-1185">Reference proteome</keyword>
<evidence type="ECO:0000256" key="2">
    <source>
        <dbReference type="ARBA" id="ARBA00009374"/>
    </source>
</evidence>
<comment type="caution">
    <text evidence="9">The sequence shown here is derived from an EMBL/GenBank/DDBJ whole genome shotgun (WGS) entry which is preliminary data.</text>
</comment>
<proteinExistence type="inferred from homology"/>